<organism evidence="1 2">
    <name type="scientific">Natronobacillus azotifigens</name>
    <dbReference type="NCBI Taxonomy" id="472978"/>
    <lineage>
        <taxon>Bacteria</taxon>
        <taxon>Bacillati</taxon>
        <taxon>Bacillota</taxon>
        <taxon>Bacilli</taxon>
        <taxon>Bacillales</taxon>
        <taxon>Bacillaceae</taxon>
        <taxon>Natronobacillus</taxon>
    </lineage>
</organism>
<comment type="caution">
    <text evidence="1">The sequence shown here is derived from an EMBL/GenBank/DDBJ whole genome shotgun (WGS) entry which is preliminary data.</text>
</comment>
<reference evidence="1" key="1">
    <citation type="submission" date="2022-11" db="EMBL/GenBank/DDBJ databases">
        <title>WGS of Natronobacillus azotifigens 24KS-1, an anaerobic diazotrophic haloalkaliphile from soda-rich habitats.</title>
        <authorList>
            <person name="Sorokin D.Y."/>
            <person name="Merkel A.Y."/>
        </authorList>
    </citation>
    <scope>NUCLEOTIDE SEQUENCE</scope>
    <source>
        <strain evidence="1">24KS-1</strain>
    </source>
</reference>
<dbReference type="Proteomes" id="UP001084197">
    <property type="component" value="Unassembled WGS sequence"/>
</dbReference>
<protein>
    <submittedName>
        <fullName evidence="1">Uncharacterized protein</fullName>
    </submittedName>
</protein>
<gene>
    <name evidence="1" type="ORF">OWO01_08240</name>
</gene>
<proteinExistence type="predicted"/>
<keyword evidence="2" id="KW-1185">Reference proteome</keyword>
<evidence type="ECO:0000313" key="2">
    <source>
        <dbReference type="Proteomes" id="UP001084197"/>
    </source>
</evidence>
<dbReference type="AlphaFoldDB" id="A0A9J6RCD2"/>
<evidence type="ECO:0000313" key="1">
    <source>
        <dbReference type="EMBL" id="MCZ0703199.1"/>
    </source>
</evidence>
<accession>A0A9J6RCD2</accession>
<name>A0A9J6RCD2_9BACI</name>
<dbReference type="EMBL" id="JAPRAT010000014">
    <property type="protein sequence ID" value="MCZ0703199.1"/>
    <property type="molecule type" value="Genomic_DNA"/>
</dbReference>
<sequence>MGFEMLDEQSQQLVRFVNARHQREEGKPFALDNIDRCYHNGSDISVTFTTGSQYLYTKDGEFFITEELH</sequence>
<dbReference type="RefSeq" id="WP_268779971.1">
    <property type="nucleotide sequence ID" value="NZ_JAPRAT010000014.1"/>
</dbReference>